<comment type="caution">
    <text evidence="2">The sequence shown here is derived from an EMBL/GenBank/DDBJ whole genome shotgun (WGS) entry which is preliminary data.</text>
</comment>
<evidence type="ECO:0000313" key="2">
    <source>
        <dbReference type="EMBL" id="MBM7836969.1"/>
    </source>
</evidence>
<dbReference type="Proteomes" id="UP001179280">
    <property type="component" value="Unassembled WGS sequence"/>
</dbReference>
<keyword evidence="1" id="KW-0472">Membrane</keyword>
<keyword evidence="3" id="KW-1185">Reference proteome</keyword>
<organism evidence="2 3">
    <name type="scientific">Shouchella xiaoxiensis</name>
    <dbReference type="NCBI Taxonomy" id="766895"/>
    <lineage>
        <taxon>Bacteria</taxon>
        <taxon>Bacillati</taxon>
        <taxon>Bacillota</taxon>
        <taxon>Bacilli</taxon>
        <taxon>Bacillales</taxon>
        <taxon>Bacillaceae</taxon>
        <taxon>Shouchella</taxon>
    </lineage>
</organism>
<accession>A0ABS2SN66</accession>
<reference evidence="2" key="1">
    <citation type="submission" date="2021-01" db="EMBL/GenBank/DDBJ databases">
        <title>Genomic Encyclopedia of Type Strains, Phase IV (KMG-IV): sequencing the most valuable type-strain genomes for metagenomic binning, comparative biology and taxonomic classification.</title>
        <authorList>
            <person name="Goeker M."/>
        </authorList>
    </citation>
    <scope>NUCLEOTIDE SEQUENCE</scope>
    <source>
        <strain evidence="2">DSM 21943</strain>
    </source>
</reference>
<dbReference type="EMBL" id="JAFBCV010000001">
    <property type="protein sequence ID" value="MBM7836969.1"/>
    <property type="molecule type" value="Genomic_DNA"/>
</dbReference>
<keyword evidence="1" id="KW-1133">Transmembrane helix</keyword>
<evidence type="ECO:0000313" key="3">
    <source>
        <dbReference type="Proteomes" id="UP001179280"/>
    </source>
</evidence>
<protein>
    <submittedName>
        <fullName evidence="2">Uncharacterized protein</fullName>
    </submittedName>
</protein>
<name>A0ABS2SN66_9BACI</name>
<feature type="transmembrane region" description="Helical" evidence="1">
    <location>
        <begin position="7"/>
        <end position="30"/>
    </location>
</feature>
<gene>
    <name evidence="2" type="ORF">JOC54_000200</name>
</gene>
<proteinExistence type="predicted"/>
<evidence type="ECO:0000256" key="1">
    <source>
        <dbReference type="SAM" id="Phobius"/>
    </source>
</evidence>
<sequence>MKAKSKALLVIGLGFLVGALGYYLFLYVFIPNLMGPSH</sequence>
<keyword evidence="1" id="KW-0812">Transmembrane</keyword>